<keyword evidence="3" id="KW-0472">Membrane</keyword>
<dbReference type="GO" id="GO:0003755">
    <property type="term" value="F:peptidyl-prolyl cis-trans isomerase activity"/>
    <property type="evidence" value="ECO:0007669"/>
    <property type="project" value="UniProtKB-UniRule"/>
</dbReference>
<dbReference type="PROSITE" id="PS50198">
    <property type="entry name" value="PPIC_PPIASE_2"/>
    <property type="match status" value="1"/>
</dbReference>
<evidence type="ECO:0000256" key="1">
    <source>
        <dbReference type="PROSITE-ProRule" id="PRU00278"/>
    </source>
</evidence>
<dbReference type="EMBL" id="BDSP01000123">
    <property type="protein sequence ID" value="GAX17882.1"/>
    <property type="molecule type" value="Genomic_DNA"/>
</dbReference>
<dbReference type="OrthoDB" id="1911748at2759"/>
<feature type="domain" description="PpiC" evidence="4">
    <location>
        <begin position="43"/>
        <end position="142"/>
    </location>
</feature>
<reference evidence="5 6" key="1">
    <citation type="journal article" date="2015" name="Plant Cell">
        <title>Oil accumulation by the oleaginous diatom Fistulifera solaris as revealed by the genome and transcriptome.</title>
        <authorList>
            <person name="Tanaka T."/>
            <person name="Maeda Y."/>
            <person name="Veluchamy A."/>
            <person name="Tanaka M."/>
            <person name="Abida H."/>
            <person name="Marechal E."/>
            <person name="Bowler C."/>
            <person name="Muto M."/>
            <person name="Sunaga Y."/>
            <person name="Tanaka M."/>
            <person name="Yoshino T."/>
            <person name="Taniguchi T."/>
            <person name="Fukuda Y."/>
            <person name="Nemoto M."/>
            <person name="Matsumoto M."/>
            <person name="Wong P.S."/>
            <person name="Aburatani S."/>
            <person name="Fujibuchi W."/>
        </authorList>
    </citation>
    <scope>NUCLEOTIDE SEQUENCE [LARGE SCALE GENOMIC DNA]</scope>
    <source>
        <strain evidence="5 6">JPCC DA0580</strain>
    </source>
</reference>
<keyword evidence="3" id="KW-0812">Transmembrane</keyword>
<dbReference type="AlphaFoldDB" id="A0A1Z5JVM3"/>
<evidence type="ECO:0000256" key="2">
    <source>
        <dbReference type="RuleBase" id="RU363014"/>
    </source>
</evidence>
<dbReference type="InterPro" id="IPR000297">
    <property type="entry name" value="PPIase_PpiC"/>
</dbReference>
<evidence type="ECO:0000313" key="6">
    <source>
        <dbReference type="Proteomes" id="UP000198406"/>
    </source>
</evidence>
<keyword evidence="1 2" id="KW-0697">Rotamase</keyword>
<keyword evidence="3" id="KW-1133">Transmembrane helix</keyword>
<dbReference type="EC" id="5.2.1.8" evidence="2"/>
<keyword evidence="1 2" id="KW-0413">Isomerase</keyword>
<evidence type="ECO:0000259" key="4">
    <source>
        <dbReference type="PROSITE" id="PS50198"/>
    </source>
</evidence>
<dbReference type="SUPFAM" id="SSF54534">
    <property type="entry name" value="FKBP-like"/>
    <property type="match status" value="1"/>
</dbReference>
<sequence length="207" mass="23373">MKKPQFAHSWLFLCTLWSSLLFSTTALIFQPLQRIQRDYLALTRRVTARHILLPPNSDELCLILKQKIRNSDQYIVDAFEEAAQRYSRDETTNFRGGLIGELVPQGYCRSAQLDKACFEVRLGVVEGPIDTEFGTHLLLVSERTNCPKLDGTNTKLIRSPDNNEGILIPSTQVGNADLSFVTGQIAFWLYALLAGGILAEIVSRFFY</sequence>
<comment type="caution">
    <text evidence="5">The sequence shown here is derived from an EMBL/GenBank/DDBJ whole genome shotgun (WGS) entry which is preliminary data.</text>
</comment>
<dbReference type="InParanoid" id="A0A1Z5JVM3"/>
<dbReference type="Proteomes" id="UP000198406">
    <property type="component" value="Unassembled WGS sequence"/>
</dbReference>
<name>A0A1Z5JVM3_FISSO</name>
<proteinExistence type="predicted"/>
<dbReference type="InterPro" id="IPR046357">
    <property type="entry name" value="PPIase_dom_sf"/>
</dbReference>
<keyword evidence="6" id="KW-1185">Reference proteome</keyword>
<dbReference type="Gene3D" id="3.10.50.40">
    <property type="match status" value="1"/>
</dbReference>
<dbReference type="InterPro" id="IPR023058">
    <property type="entry name" value="PPIase_PpiC_CS"/>
</dbReference>
<keyword evidence="2" id="KW-0732">Signal</keyword>
<feature type="signal peptide" evidence="2">
    <location>
        <begin position="1"/>
        <end position="26"/>
    </location>
</feature>
<feature type="chain" id="PRO_5011827967" description="Peptidyl-prolyl cis-trans isomerase" evidence="2">
    <location>
        <begin position="27"/>
        <end position="207"/>
    </location>
</feature>
<evidence type="ECO:0000313" key="5">
    <source>
        <dbReference type="EMBL" id="GAX17882.1"/>
    </source>
</evidence>
<dbReference type="PROSITE" id="PS01096">
    <property type="entry name" value="PPIC_PPIASE_1"/>
    <property type="match status" value="1"/>
</dbReference>
<protein>
    <recommendedName>
        <fullName evidence="2">Peptidyl-prolyl cis-trans isomerase</fullName>
        <ecNumber evidence="2">5.2.1.8</ecNumber>
    </recommendedName>
</protein>
<evidence type="ECO:0000256" key="3">
    <source>
        <dbReference type="SAM" id="Phobius"/>
    </source>
</evidence>
<accession>A0A1Z5JVM3</accession>
<feature type="transmembrane region" description="Helical" evidence="3">
    <location>
        <begin position="185"/>
        <end position="206"/>
    </location>
</feature>
<gene>
    <name evidence="5" type="ORF">FisN_18Hh086</name>
</gene>
<dbReference type="Pfam" id="PF00639">
    <property type="entry name" value="Rotamase"/>
    <property type="match status" value="1"/>
</dbReference>
<comment type="catalytic activity">
    <reaction evidence="2">
        <text>[protein]-peptidylproline (omega=180) = [protein]-peptidylproline (omega=0)</text>
        <dbReference type="Rhea" id="RHEA:16237"/>
        <dbReference type="Rhea" id="RHEA-COMP:10747"/>
        <dbReference type="Rhea" id="RHEA-COMP:10748"/>
        <dbReference type="ChEBI" id="CHEBI:83833"/>
        <dbReference type="ChEBI" id="CHEBI:83834"/>
        <dbReference type="EC" id="5.2.1.8"/>
    </reaction>
</comment>
<organism evidence="5 6">
    <name type="scientific">Fistulifera solaris</name>
    <name type="common">Oleaginous diatom</name>
    <dbReference type="NCBI Taxonomy" id="1519565"/>
    <lineage>
        <taxon>Eukaryota</taxon>
        <taxon>Sar</taxon>
        <taxon>Stramenopiles</taxon>
        <taxon>Ochrophyta</taxon>
        <taxon>Bacillariophyta</taxon>
        <taxon>Bacillariophyceae</taxon>
        <taxon>Bacillariophycidae</taxon>
        <taxon>Naviculales</taxon>
        <taxon>Naviculaceae</taxon>
        <taxon>Fistulifera</taxon>
    </lineage>
</organism>